<dbReference type="EMBL" id="JAIWYP010000001">
    <property type="protein sequence ID" value="KAH3885793.1"/>
    <property type="molecule type" value="Genomic_DNA"/>
</dbReference>
<dbReference type="EMBL" id="JAIWYP010000001">
    <property type="protein sequence ID" value="KAH3885739.1"/>
    <property type="molecule type" value="Genomic_DNA"/>
</dbReference>
<evidence type="ECO:0000313" key="6">
    <source>
        <dbReference type="EMBL" id="KAH3885739.1"/>
    </source>
</evidence>
<dbReference type="GO" id="GO:0005525">
    <property type="term" value="F:GTP binding"/>
    <property type="evidence" value="ECO:0007669"/>
    <property type="project" value="UniProtKB-KW"/>
</dbReference>
<dbReference type="GO" id="GO:0030990">
    <property type="term" value="C:intraciliary transport particle"/>
    <property type="evidence" value="ECO:0007669"/>
    <property type="project" value="UniProtKB-ARBA"/>
</dbReference>
<dbReference type="InterPro" id="IPR027417">
    <property type="entry name" value="P-loop_NTPase"/>
</dbReference>
<dbReference type="PANTHER" id="PTHR24073">
    <property type="entry name" value="DRAB5-RELATED"/>
    <property type="match status" value="1"/>
</dbReference>
<reference evidence="7" key="1">
    <citation type="journal article" date="2019" name="bioRxiv">
        <title>The Genome of the Zebra Mussel, Dreissena polymorpha: A Resource for Invasive Species Research.</title>
        <authorList>
            <person name="McCartney M.A."/>
            <person name="Auch B."/>
            <person name="Kono T."/>
            <person name="Mallez S."/>
            <person name="Zhang Y."/>
            <person name="Obille A."/>
            <person name="Becker A."/>
            <person name="Abrahante J.E."/>
            <person name="Garbe J."/>
            <person name="Badalamenti J.P."/>
            <person name="Herman A."/>
            <person name="Mangelson H."/>
            <person name="Liachko I."/>
            <person name="Sullivan S."/>
            <person name="Sone E.D."/>
            <person name="Koren S."/>
            <person name="Silverstein K.A.T."/>
            <person name="Beckman K.B."/>
            <person name="Gohl D.M."/>
        </authorList>
    </citation>
    <scope>NUCLEOTIDE SEQUENCE</scope>
    <source>
        <strain evidence="7">Duluth1</strain>
        <tissue evidence="7">Whole animal</tissue>
    </source>
</reference>
<dbReference type="FunFam" id="3.40.50.300:FF:001100">
    <property type="entry name" value="intraflagellar transport protein 22 homolog"/>
    <property type="match status" value="1"/>
</dbReference>
<dbReference type="Proteomes" id="UP000828390">
    <property type="component" value="Unassembled WGS sequence"/>
</dbReference>
<evidence type="ECO:0000256" key="5">
    <source>
        <dbReference type="ARBA" id="ARBA00041562"/>
    </source>
</evidence>
<dbReference type="OrthoDB" id="275177at2759"/>
<evidence type="ECO:0000256" key="4">
    <source>
        <dbReference type="ARBA" id="ARBA00040799"/>
    </source>
</evidence>
<keyword evidence="8" id="KW-1185">Reference proteome</keyword>
<dbReference type="AlphaFoldDB" id="A0A9D4S0F8"/>
<evidence type="ECO:0000313" key="7">
    <source>
        <dbReference type="EMBL" id="KAH3885793.1"/>
    </source>
</evidence>
<keyword evidence="3" id="KW-0342">GTP-binding</keyword>
<dbReference type="CDD" id="cd00882">
    <property type="entry name" value="Ras_like_GTPase"/>
    <property type="match status" value="1"/>
</dbReference>
<evidence type="ECO:0000256" key="1">
    <source>
        <dbReference type="ARBA" id="ARBA00006270"/>
    </source>
</evidence>
<gene>
    <name evidence="6" type="ORF">DPMN_009735</name>
    <name evidence="7" type="ORF">DPMN_009791</name>
</gene>
<accession>A0A9D4S0F8</accession>
<dbReference type="Gene3D" id="3.40.50.300">
    <property type="entry name" value="P-loop containing nucleotide triphosphate hydrolases"/>
    <property type="match status" value="1"/>
</dbReference>
<evidence type="ECO:0000256" key="3">
    <source>
        <dbReference type="ARBA" id="ARBA00023134"/>
    </source>
</evidence>
<dbReference type="SUPFAM" id="SSF52540">
    <property type="entry name" value="P-loop containing nucleoside triphosphate hydrolases"/>
    <property type="match status" value="1"/>
</dbReference>
<dbReference type="Pfam" id="PF08477">
    <property type="entry name" value="Roc"/>
    <property type="match status" value="1"/>
</dbReference>
<name>A0A9D4S0F8_DREPO</name>
<evidence type="ECO:0000256" key="2">
    <source>
        <dbReference type="ARBA" id="ARBA00022741"/>
    </source>
</evidence>
<proteinExistence type="inferred from homology"/>
<comment type="caution">
    <text evidence="7">The sequence shown here is derived from an EMBL/GenBank/DDBJ whole genome shotgun (WGS) entry which is preliminary data.</text>
</comment>
<comment type="similarity">
    <text evidence="1">Belongs to the small GTPase superfamily. Rab family.</text>
</comment>
<organism evidence="7 8">
    <name type="scientific">Dreissena polymorpha</name>
    <name type="common">Zebra mussel</name>
    <name type="synonym">Mytilus polymorpha</name>
    <dbReference type="NCBI Taxonomy" id="45954"/>
    <lineage>
        <taxon>Eukaryota</taxon>
        <taxon>Metazoa</taxon>
        <taxon>Spiralia</taxon>
        <taxon>Lophotrochozoa</taxon>
        <taxon>Mollusca</taxon>
        <taxon>Bivalvia</taxon>
        <taxon>Autobranchia</taxon>
        <taxon>Heteroconchia</taxon>
        <taxon>Euheterodonta</taxon>
        <taxon>Imparidentia</taxon>
        <taxon>Neoheterodontei</taxon>
        <taxon>Myida</taxon>
        <taxon>Dreissenoidea</taxon>
        <taxon>Dreissenidae</taxon>
        <taxon>Dreissena</taxon>
    </lineage>
</organism>
<keyword evidence="2" id="KW-0547">Nucleotide-binding</keyword>
<evidence type="ECO:0000313" key="8">
    <source>
        <dbReference type="Proteomes" id="UP000828390"/>
    </source>
</evidence>
<sequence>MFKAKILVLGPCESGKSALSNFLADATETASGDYHPTQGVRILEFENHNPMAGHGRQSTVEVELWDCSGDKKFETCWPAMAKDTTGIIFVYNPDQPNHDKELENWHNFFIEEQGIKETSCCVFAHHKPSSPEREKSQLSQCFSNIPVVHTNIEEEGESVRNEFSQFLAKLTVAMSDKREQEELSIMNHR</sequence>
<reference evidence="7" key="2">
    <citation type="submission" date="2020-11" db="EMBL/GenBank/DDBJ databases">
        <authorList>
            <person name="McCartney M.A."/>
            <person name="Auch B."/>
            <person name="Kono T."/>
            <person name="Mallez S."/>
            <person name="Becker A."/>
            <person name="Gohl D.M."/>
            <person name="Silverstein K.A.T."/>
            <person name="Koren S."/>
            <person name="Bechman K.B."/>
            <person name="Herman A."/>
            <person name="Abrahante J.E."/>
            <person name="Garbe J."/>
        </authorList>
    </citation>
    <scope>NUCLEOTIDE SEQUENCE</scope>
    <source>
        <strain evidence="7">Duluth1</strain>
        <tissue evidence="7">Whole animal</tissue>
    </source>
</reference>
<dbReference type="GO" id="GO:0005929">
    <property type="term" value="C:cilium"/>
    <property type="evidence" value="ECO:0007669"/>
    <property type="project" value="UniProtKB-ARBA"/>
</dbReference>
<protein>
    <recommendedName>
        <fullName evidence="4">Intraflagellar transport protein 22 homolog</fullName>
    </recommendedName>
    <alternativeName>
        <fullName evidence="5">Rab-like protein 5</fullName>
    </alternativeName>
</protein>